<evidence type="ECO:0000313" key="2">
    <source>
        <dbReference type="Proteomes" id="UP001153555"/>
    </source>
</evidence>
<dbReference type="AlphaFoldDB" id="A0A9N7RQC2"/>
<name>A0A9N7RQC2_STRHE</name>
<dbReference type="OrthoDB" id="1305844at2759"/>
<comment type="caution">
    <text evidence="1">The sequence shown here is derived from an EMBL/GenBank/DDBJ whole genome shotgun (WGS) entry which is preliminary data.</text>
</comment>
<evidence type="ECO:0008006" key="3">
    <source>
        <dbReference type="Google" id="ProtNLM"/>
    </source>
</evidence>
<accession>A0A9N7RQC2</accession>
<gene>
    <name evidence="1" type="ORF">SHERM_06530</name>
</gene>
<feature type="non-terminal residue" evidence="1">
    <location>
        <position position="192"/>
    </location>
</feature>
<reference evidence="1" key="1">
    <citation type="submission" date="2019-12" db="EMBL/GenBank/DDBJ databases">
        <authorList>
            <person name="Scholes J."/>
        </authorList>
    </citation>
    <scope>NUCLEOTIDE SEQUENCE</scope>
</reference>
<organism evidence="1 2">
    <name type="scientific">Striga hermonthica</name>
    <name type="common">Purple witchweed</name>
    <name type="synonym">Buchnera hermonthica</name>
    <dbReference type="NCBI Taxonomy" id="68872"/>
    <lineage>
        <taxon>Eukaryota</taxon>
        <taxon>Viridiplantae</taxon>
        <taxon>Streptophyta</taxon>
        <taxon>Embryophyta</taxon>
        <taxon>Tracheophyta</taxon>
        <taxon>Spermatophyta</taxon>
        <taxon>Magnoliopsida</taxon>
        <taxon>eudicotyledons</taxon>
        <taxon>Gunneridae</taxon>
        <taxon>Pentapetalae</taxon>
        <taxon>asterids</taxon>
        <taxon>lamiids</taxon>
        <taxon>Lamiales</taxon>
        <taxon>Orobanchaceae</taxon>
        <taxon>Buchnereae</taxon>
        <taxon>Striga</taxon>
    </lineage>
</organism>
<keyword evidence="2" id="KW-1185">Reference proteome</keyword>
<sequence length="192" mass="21942">EKIKATRIALLKWSSGFQTKNQEVIAALTLKLESLNEDKSSIDWEEWEATKRTLNSAHKQEELFWQQKAKSRWLKEGDANTRFFHALTLQRRRNNAITRLISPQGRILLTQKSIEGHIAEFYQNLFTSEGCWGGQAVNLAKSAIFFSKNTPHHLQASICSALNGISSHRSTRYLGLPLGIGRAKREVFDYIL</sequence>
<feature type="non-terminal residue" evidence="1">
    <location>
        <position position="1"/>
    </location>
</feature>
<evidence type="ECO:0000313" key="1">
    <source>
        <dbReference type="EMBL" id="CAA0840074.1"/>
    </source>
</evidence>
<protein>
    <recommendedName>
        <fullName evidence="3">Reverse transcriptase</fullName>
    </recommendedName>
</protein>
<proteinExistence type="predicted"/>
<dbReference type="EMBL" id="CACSLK010031655">
    <property type="protein sequence ID" value="CAA0840074.1"/>
    <property type="molecule type" value="Genomic_DNA"/>
</dbReference>
<dbReference type="Proteomes" id="UP001153555">
    <property type="component" value="Unassembled WGS sequence"/>
</dbReference>